<evidence type="ECO:0000313" key="3">
    <source>
        <dbReference type="WBParaSite" id="ALUE_0002060001-mRNA-1"/>
    </source>
</evidence>
<reference evidence="3" key="1">
    <citation type="submission" date="2017-02" db="UniProtKB">
        <authorList>
            <consortium name="WormBaseParasite"/>
        </authorList>
    </citation>
    <scope>IDENTIFICATION</scope>
</reference>
<dbReference type="Proteomes" id="UP000036681">
    <property type="component" value="Unplaced"/>
</dbReference>
<organism evidence="2 3">
    <name type="scientific">Ascaris lumbricoides</name>
    <name type="common">Giant roundworm</name>
    <dbReference type="NCBI Taxonomy" id="6252"/>
    <lineage>
        <taxon>Eukaryota</taxon>
        <taxon>Metazoa</taxon>
        <taxon>Ecdysozoa</taxon>
        <taxon>Nematoda</taxon>
        <taxon>Chromadorea</taxon>
        <taxon>Rhabditida</taxon>
        <taxon>Spirurina</taxon>
        <taxon>Ascaridomorpha</taxon>
        <taxon>Ascaridoidea</taxon>
        <taxon>Ascarididae</taxon>
        <taxon>Ascaris</taxon>
    </lineage>
</organism>
<keyword evidence="2" id="KW-1185">Reference proteome</keyword>
<accession>A0A0M3IPC2</accession>
<name>A0A0M3IPC2_ASCLU</name>
<proteinExistence type="predicted"/>
<sequence length="191" mass="20851">MLDSECAKKKPVLLTDRSLPFIVREGLESVIPDVSAITIHSLEKAIMDAITGPIKLPSDIELSEELIVWSESKLVFPKSDNFLMACLAKTRSKILVSQLPKTLFRECSDLAVLSEYISGQVDRDSITFAGDSENRFSHKTFTIHAADPQAGGGHCSVHKPQTLGKGASPPGGRSLDGISPSKWRPDVFEYP</sequence>
<feature type="region of interest" description="Disordered" evidence="1">
    <location>
        <begin position="151"/>
        <end position="191"/>
    </location>
</feature>
<evidence type="ECO:0000313" key="2">
    <source>
        <dbReference type="Proteomes" id="UP000036681"/>
    </source>
</evidence>
<dbReference type="WBParaSite" id="ALUE_0002060001-mRNA-1">
    <property type="protein sequence ID" value="ALUE_0002060001-mRNA-1"/>
    <property type="gene ID" value="ALUE_0002060001"/>
</dbReference>
<protein>
    <submittedName>
        <fullName evidence="3">PINc domain-containing protein</fullName>
    </submittedName>
</protein>
<evidence type="ECO:0000256" key="1">
    <source>
        <dbReference type="SAM" id="MobiDB-lite"/>
    </source>
</evidence>
<dbReference type="AlphaFoldDB" id="A0A0M3IPC2"/>